<comment type="caution">
    <text evidence="8">The sequence shown here is derived from an EMBL/GenBank/DDBJ whole genome shotgun (WGS) entry which is preliminary data.</text>
</comment>
<reference evidence="8 9" key="1">
    <citation type="submission" date="2019-12" db="EMBL/GenBank/DDBJ databases">
        <authorList>
            <person name="Floudas D."/>
            <person name="Bentzer J."/>
            <person name="Ahren D."/>
            <person name="Johansson T."/>
            <person name="Persson P."/>
            <person name="Tunlid A."/>
        </authorList>
    </citation>
    <scope>NUCLEOTIDE SEQUENCE [LARGE SCALE GENOMIC DNA]</scope>
    <source>
        <strain evidence="8 9">CBS 102.39</strain>
    </source>
</reference>
<comment type="similarity">
    <text evidence="1 5">Belongs to the methyltransferase superfamily. METTL16/RlmF family.</text>
</comment>
<keyword evidence="4 6" id="KW-0949">S-adenosyl-L-methionine</keyword>
<dbReference type="GO" id="GO:0008168">
    <property type="term" value="F:methyltransferase activity"/>
    <property type="evidence" value="ECO:0007669"/>
    <property type="project" value="UniProtKB-KW"/>
</dbReference>
<proteinExistence type="inferred from homology"/>
<feature type="binding site" evidence="6">
    <location>
        <position position="76"/>
    </location>
    <ligand>
        <name>S-adenosyl-L-methionine</name>
        <dbReference type="ChEBI" id="CHEBI:59789"/>
    </ligand>
</feature>
<keyword evidence="9" id="KW-1185">Reference proteome</keyword>
<dbReference type="PANTHER" id="PTHR13393:SF0">
    <property type="entry name" value="RNA N6-ADENOSINE-METHYLTRANSFERASE METTL16"/>
    <property type="match status" value="1"/>
</dbReference>
<organism evidence="8 9">
    <name type="scientific">Agrocybe pediades</name>
    <dbReference type="NCBI Taxonomy" id="84607"/>
    <lineage>
        <taxon>Eukaryota</taxon>
        <taxon>Fungi</taxon>
        <taxon>Dikarya</taxon>
        <taxon>Basidiomycota</taxon>
        <taxon>Agaricomycotina</taxon>
        <taxon>Agaricomycetes</taxon>
        <taxon>Agaricomycetidae</taxon>
        <taxon>Agaricales</taxon>
        <taxon>Agaricineae</taxon>
        <taxon>Strophariaceae</taxon>
        <taxon>Agrocybe</taxon>
    </lineage>
</organism>
<accession>A0A8H4QSK9</accession>
<keyword evidence="2 5" id="KW-0489">Methyltransferase</keyword>
<keyword evidence="3 5" id="KW-0808">Transferase</keyword>
<name>A0A8H4QSK9_9AGAR</name>
<dbReference type="SUPFAM" id="SSF53335">
    <property type="entry name" value="S-adenosyl-L-methionine-dependent methyltransferases"/>
    <property type="match status" value="1"/>
</dbReference>
<dbReference type="Gene3D" id="3.40.50.150">
    <property type="entry name" value="Vaccinia Virus protein VP39"/>
    <property type="match status" value="1"/>
</dbReference>
<sequence length="450" mass="50351">MHPRNPYDGPLDFVNLGEAYEPLKMHLKLDPSSGRASIDFKDEEAQRRLTEAIMLRDFDIRLNIPENRLCPPVPNRMNYVLWIQDIVHAHQTQQSRHIRGIDIGTGANVIYPFIACKLEPSWEFFATELDDESYASACKNVASNSLKDRIHVRKASQDGLILFVLDEVSGNFEFTMCNPPFYGSAEEIAQSAEQKELPPNAACTGADIEMIYPDGGEAGFVCKMVAESEKFQTRCKWYTSMLGKMSSVPTVVKCLRERSISNYAITEFVQGQTRRWAVAWSYTDNHLPDSIARIPSIPNKHALYPYMPPKNTLIQTFPGATTAQLHDTFQHVLEPMAGVSAVRAPSTENGDMPHFLVEAQENTWSRSARRNHKRQGQPPRDAVEPVVDTAPADSNSPGLTCSCRVYDGAASDGQPTAAGVEFLWVYGKDRRLFEGFVGHVSRKIVAALRI</sequence>
<feature type="region of interest" description="Disordered" evidence="7">
    <location>
        <begin position="364"/>
        <end position="395"/>
    </location>
</feature>
<evidence type="ECO:0000256" key="6">
    <source>
        <dbReference type="PIRSR" id="PIRSR037350-1"/>
    </source>
</evidence>
<feature type="binding site" evidence="6">
    <location>
        <position position="128"/>
    </location>
    <ligand>
        <name>S-adenosyl-L-methionine</name>
        <dbReference type="ChEBI" id="CHEBI:59789"/>
    </ligand>
</feature>
<dbReference type="AlphaFoldDB" id="A0A8H4QSK9"/>
<evidence type="ECO:0000256" key="4">
    <source>
        <dbReference type="ARBA" id="ARBA00022691"/>
    </source>
</evidence>
<dbReference type="PIRSF" id="PIRSF037350">
    <property type="entry name" value="Mtase_ZK1128_prd"/>
    <property type="match status" value="1"/>
</dbReference>
<evidence type="ECO:0000256" key="2">
    <source>
        <dbReference type="ARBA" id="ARBA00022603"/>
    </source>
</evidence>
<feature type="binding site" evidence="6">
    <location>
        <position position="104"/>
    </location>
    <ligand>
        <name>S-adenosyl-L-methionine</name>
        <dbReference type="ChEBI" id="CHEBI:59789"/>
    </ligand>
</feature>
<evidence type="ECO:0000256" key="7">
    <source>
        <dbReference type="SAM" id="MobiDB-lite"/>
    </source>
</evidence>
<evidence type="ECO:0008006" key="10">
    <source>
        <dbReference type="Google" id="ProtNLM"/>
    </source>
</evidence>
<feature type="binding site" evidence="6">
    <location>
        <position position="178"/>
    </location>
    <ligand>
        <name>S-adenosyl-L-methionine</name>
        <dbReference type="ChEBI" id="CHEBI:59789"/>
    </ligand>
</feature>
<gene>
    <name evidence="8" type="ORF">D9613_011256</name>
</gene>
<dbReference type="EMBL" id="JAACJL010000032">
    <property type="protein sequence ID" value="KAF4615955.1"/>
    <property type="molecule type" value="Genomic_DNA"/>
</dbReference>
<evidence type="ECO:0000256" key="3">
    <source>
        <dbReference type="ARBA" id="ARBA00022679"/>
    </source>
</evidence>
<dbReference type="InterPro" id="IPR010286">
    <property type="entry name" value="METTL16/RlmF"/>
</dbReference>
<evidence type="ECO:0000256" key="1">
    <source>
        <dbReference type="ARBA" id="ARBA00005878"/>
    </source>
</evidence>
<evidence type="ECO:0000313" key="9">
    <source>
        <dbReference type="Proteomes" id="UP000521872"/>
    </source>
</evidence>
<dbReference type="InterPro" id="IPR017182">
    <property type="entry name" value="METTL16/PsiM"/>
</dbReference>
<protein>
    <recommendedName>
        <fullName evidence="10">U6 small nuclear RNA (adenine-(43)-N(6))-methyltransferase</fullName>
    </recommendedName>
</protein>
<dbReference type="Pfam" id="PF05971">
    <property type="entry name" value="Methyltransf_10"/>
    <property type="match status" value="1"/>
</dbReference>
<evidence type="ECO:0000256" key="5">
    <source>
        <dbReference type="PIRNR" id="PIRNR037350"/>
    </source>
</evidence>
<dbReference type="Proteomes" id="UP000521872">
    <property type="component" value="Unassembled WGS sequence"/>
</dbReference>
<dbReference type="GO" id="GO:0070475">
    <property type="term" value="P:rRNA base methylation"/>
    <property type="evidence" value="ECO:0007669"/>
    <property type="project" value="TreeGrafter"/>
</dbReference>
<evidence type="ECO:0000313" key="8">
    <source>
        <dbReference type="EMBL" id="KAF4615955.1"/>
    </source>
</evidence>
<dbReference type="GO" id="GO:0005634">
    <property type="term" value="C:nucleus"/>
    <property type="evidence" value="ECO:0007669"/>
    <property type="project" value="TreeGrafter"/>
</dbReference>
<dbReference type="InterPro" id="IPR029063">
    <property type="entry name" value="SAM-dependent_MTases_sf"/>
</dbReference>
<dbReference type="PANTHER" id="PTHR13393">
    <property type="entry name" value="SAM-DEPENDENT METHYLTRANSFERASE"/>
    <property type="match status" value="1"/>
</dbReference>